<comment type="caution">
    <text evidence="3">The sequence shown here is derived from an EMBL/GenBank/DDBJ whole genome shotgun (WGS) entry which is preliminary data.</text>
</comment>
<reference evidence="3 4" key="1">
    <citation type="submission" date="2020-08" db="EMBL/GenBank/DDBJ databases">
        <title>Genomic Encyclopedia of Type Strains, Phase III (KMG-III): the genomes of soil and plant-associated and newly described type strains.</title>
        <authorList>
            <person name="Whitman W."/>
        </authorList>
    </citation>
    <scope>NUCLEOTIDE SEQUENCE [LARGE SCALE GENOMIC DNA]</scope>
    <source>
        <strain evidence="3 4">CECT 3226</strain>
    </source>
</reference>
<feature type="domain" description="DUF6234" evidence="2">
    <location>
        <begin position="6"/>
        <end position="104"/>
    </location>
</feature>
<feature type="transmembrane region" description="Helical" evidence="1">
    <location>
        <begin position="48"/>
        <end position="67"/>
    </location>
</feature>
<feature type="transmembrane region" description="Helical" evidence="1">
    <location>
        <begin position="79"/>
        <end position="101"/>
    </location>
</feature>
<evidence type="ECO:0000313" key="3">
    <source>
        <dbReference type="EMBL" id="MBB5124367.1"/>
    </source>
</evidence>
<evidence type="ECO:0000313" key="4">
    <source>
        <dbReference type="Proteomes" id="UP000568022"/>
    </source>
</evidence>
<dbReference type="Proteomes" id="UP000568022">
    <property type="component" value="Unassembled WGS sequence"/>
</dbReference>
<dbReference type="AlphaFoldDB" id="A0A7W8F6Y8"/>
<name>A0A7W8F6Y8_9ACTN</name>
<keyword evidence="1" id="KW-0472">Membrane</keyword>
<keyword evidence="1" id="KW-1133">Transmembrane helix</keyword>
<dbReference type="InterPro" id="IPR046201">
    <property type="entry name" value="DUF6234"/>
</dbReference>
<organism evidence="3 4">
    <name type="scientific">Streptomyces griseoloalbus</name>
    <dbReference type="NCBI Taxonomy" id="67303"/>
    <lineage>
        <taxon>Bacteria</taxon>
        <taxon>Bacillati</taxon>
        <taxon>Actinomycetota</taxon>
        <taxon>Actinomycetes</taxon>
        <taxon>Kitasatosporales</taxon>
        <taxon>Streptomycetaceae</taxon>
        <taxon>Streptomyces</taxon>
    </lineage>
</organism>
<evidence type="ECO:0000256" key="1">
    <source>
        <dbReference type="SAM" id="Phobius"/>
    </source>
</evidence>
<keyword evidence="4" id="KW-1185">Reference proteome</keyword>
<proteinExistence type="predicted"/>
<keyword evidence="1" id="KW-0812">Transmembrane</keyword>
<sequence>MLTRLLDIGLAVLLSGLEVAALLAFWFVESLKQWAAQGRHVPHATRRIVLVMALGPVCLTAIGFGLHRVGLRVAGASQAVLAAPLAVILVLGVTTDCVRWTRRHRRRRGRRR</sequence>
<accession>A0A7W8F6Y8</accession>
<gene>
    <name evidence="3" type="ORF">FHS32_001095</name>
</gene>
<feature type="transmembrane region" description="Helical" evidence="1">
    <location>
        <begin position="6"/>
        <end position="28"/>
    </location>
</feature>
<protein>
    <submittedName>
        <fullName evidence="3">Drug/metabolite transporter (DMT)-like permease</fullName>
    </submittedName>
</protein>
<dbReference type="EMBL" id="JACHJE010000002">
    <property type="protein sequence ID" value="MBB5124367.1"/>
    <property type="molecule type" value="Genomic_DNA"/>
</dbReference>
<evidence type="ECO:0000259" key="2">
    <source>
        <dbReference type="Pfam" id="PF19747"/>
    </source>
</evidence>
<dbReference type="Pfam" id="PF19747">
    <property type="entry name" value="DUF6234"/>
    <property type="match status" value="1"/>
</dbReference>